<keyword evidence="7" id="KW-0863">Zinc-finger</keyword>
<gene>
    <name evidence="11" type="ORF">PACLA_8A068533</name>
</gene>
<evidence type="ECO:0000256" key="5">
    <source>
        <dbReference type="ARBA" id="ARBA00022723"/>
    </source>
</evidence>
<dbReference type="OrthoDB" id="1924550at2759"/>
<evidence type="ECO:0000256" key="4">
    <source>
        <dbReference type="ARBA" id="ARBA00022664"/>
    </source>
</evidence>
<name>A0A7D9JVP8_PARCT</name>
<dbReference type="GO" id="GO:0006397">
    <property type="term" value="P:mRNA processing"/>
    <property type="evidence" value="ECO:0007669"/>
    <property type="project" value="UniProtKB-KW"/>
</dbReference>
<evidence type="ECO:0000256" key="7">
    <source>
        <dbReference type="ARBA" id="ARBA00022771"/>
    </source>
</evidence>
<evidence type="ECO:0000256" key="2">
    <source>
        <dbReference type="ARBA" id="ARBA00004642"/>
    </source>
</evidence>
<dbReference type="GO" id="GO:0016607">
    <property type="term" value="C:nuclear speck"/>
    <property type="evidence" value="ECO:0007669"/>
    <property type="project" value="UniProtKB-SubCell"/>
</dbReference>
<dbReference type="Pfam" id="PF15805">
    <property type="entry name" value="SCNM1_acidic"/>
    <property type="match status" value="1"/>
</dbReference>
<dbReference type="Proteomes" id="UP001152795">
    <property type="component" value="Unassembled WGS sequence"/>
</dbReference>
<evidence type="ECO:0000256" key="8">
    <source>
        <dbReference type="ARBA" id="ARBA00022833"/>
    </source>
</evidence>
<keyword evidence="9" id="KW-0508">mRNA splicing</keyword>
<reference evidence="11" key="1">
    <citation type="submission" date="2020-04" db="EMBL/GenBank/DDBJ databases">
        <authorList>
            <person name="Alioto T."/>
            <person name="Alioto T."/>
            <person name="Gomez Garrido J."/>
        </authorList>
    </citation>
    <scope>NUCLEOTIDE SEQUENCE</scope>
    <source>
        <strain evidence="11">A484AB</strain>
    </source>
</reference>
<evidence type="ECO:0000256" key="1">
    <source>
        <dbReference type="ARBA" id="ARBA00004324"/>
    </source>
</evidence>
<dbReference type="GO" id="GO:0005681">
    <property type="term" value="C:spliceosomal complex"/>
    <property type="evidence" value="ECO:0007669"/>
    <property type="project" value="UniProtKB-KW"/>
</dbReference>
<dbReference type="InterPro" id="IPR033570">
    <property type="entry name" value="SCNM1"/>
</dbReference>
<keyword evidence="6" id="KW-0747">Spliceosome</keyword>
<evidence type="ECO:0000256" key="9">
    <source>
        <dbReference type="ARBA" id="ARBA00023187"/>
    </source>
</evidence>
<evidence type="ECO:0000256" key="10">
    <source>
        <dbReference type="ARBA" id="ARBA00023242"/>
    </source>
</evidence>
<keyword evidence="4" id="KW-0507">mRNA processing</keyword>
<dbReference type="InterPro" id="IPR031622">
    <property type="entry name" value="Znf-SCNM1"/>
</dbReference>
<keyword evidence="10" id="KW-0539">Nucleus</keyword>
<dbReference type="AlphaFoldDB" id="A0A7D9JVP8"/>
<organism evidence="11 12">
    <name type="scientific">Paramuricea clavata</name>
    <name type="common">Red gorgonian</name>
    <name type="synonym">Violescent sea-whip</name>
    <dbReference type="NCBI Taxonomy" id="317549"/>
    <lineage>
        <taxon>Eukaryota</taxon>
        <taxon>Metazoa</taxon>
        <taxon>Cnidaria</taxon>
        <taxon>Anthozoa</taxon>
        <taxon>Octocorallia</taxon>
        <taxon>Malacalcyonacea</taxon>
        <taxon>Plexauridae</taxon>
        <taxon>Paramuricea</taxon>
    </lineage>
</organism>
<keyword evidence="8" id="KW-0862">Zinc</keyword>
<protein>
    <recommendedName>
        <fullName evidence="3">Sodium channel modifier 1</fullName>
    </recommendedName>
</protein>
<dbReference type="GO" id="GO:0008270">
    <property type="term" value="F:zinc ion binding"/>
    <property type="evidence" value="ECO:0007669"/>
    <property type="project" value="UniProtKB-KW"/>
</dbReference>
<keyword evidence="5" id="KW-0479">Metal-binding</keyword>
<proteinExistence type="predicted"/>
<dbReference type="PANTHER" id="PTHR32297:SF1">
    <property type="entry name" value="SODIUM CHANNEL MODIFIER 1"/>
    <property type="match status" value="1"/>
</dbReference>
<sequence length="349" mass="39393">MSFKRAGDDHCALRLQKKQRVAELFAEDIPADEVNQTRSGKYICLVCPHNPVLDTMPMLSIHRQGRKHLTNMSIKIEKEHNLNELLQKRKQEFYLKEASINNKPSNIGKNSMELFNNDTSETAPLLAKTRLLAERVTTQSTPNNPQVQKSNLGEKRTMESQGFTNEQPGDIFKKNKPFFQSRVELKLSRDIFDKNLQKSTSTTNNKTDHRLSTGAEKLSKHADGNICGSNTVIQGSKSLSSTAVVNRNDYKSDLQSKLMPIIKSSFSHGSANYCQIEGSTNTAVDGQLVGNNAVDFQQTTECKGVSGKMNRDEQRRYLEMKMSGWILDSNGKWIKDENVEFDSDEEEPL</sequence>
<evidence type="ECO:0000313" key="11">
    <source>
        <dbReference type="EMBL" id="CAB4036551.1"/>
    </source>
</evidence>
<accession>A0A7D9JVP8</accession>
<dbReference type="PANTHER" id="PTHR32297">
    <property type="entry name" value="SODIUM CHANNEL MODIFIER 1"/>
    <property type="match status" value="1"/>
</dbReference>
<comment type="caution">
    <text evidence="11">The sequence shown here is derived from an EMBL/GenBank/DDBJ whole genome shotgun (WGS) entry which is preliminary data.</text>
</comment>
<dbReference type="EMBL" id="CACRXK020022165">
    <property type="protein sequence ID" value="CAB4036551.1"/>
    <property type="molecule type" value="Genomic_DNA"/>
</dbReference>
<dbReference type="Pfam" id="PF15803">
    <property type="entry name" value="zf-SCNM1"/>
    <property type="match status" value="1"/>
</dbReference>
<evidence type="ECO:0000256" key="3">
    <source>
        <dbReference type="ARBA" id="ARBA00020620"/>
    </source>
</evidence>
<evidence type="ECO:0000256" key="6">
    <source>
        <dbReference type="ARBA" id="ARBA00022728"/>
    </source>
</evidence>
<evidence type="ECO:0000313" key="12">
    <source>
        <dbReference type="Proteomes" id="UP001152795"/>
    </source>
</evidence>
<comment type="subcellular location">
    <subcellularLocation>
        <location evidence="1">Nucleus speckle</location>
    </subcellularLocation>
    <subcellularLocation>
        <location evidence="2">Nucleus</location>
        <location evidence="2">Nucleoplasm</location>
    </subcellularLocation>
</comment>
<dbReference type="InterPro" id="IPR031625">
    <property type="entry name" value="SCNM1_acidic"/>
</dbReference>
<keyword evidence="12" id="KW-1185">Reference proteome</keyword>
<dbReference type="GO" id="GO:0008380">
    <property type="term" value="P:RNA splicing"/>
    <property type="evidence" value="ECO:0007669"/>
    <property type="project" value="UniProtKB-KW"/>
</dbReference>